<keyword evidence="1" id="KW-0472">Membrane</keyword>
<dbReference type="GO" id="GO:0008237">
    <property type="term" value="F:metallopeptidase activity"/>
    <property type="evidence" value="ECO:0007669"/>
    <property type="project" value="UniProtKB-KW"/>
</dbReference>
<feature type="transmembrane region" description="Helical" evidence="1">
    <location>
        <begin position="171"/>
        <end position="193"/>
    </location>
</feature>
<keyword evidence="1" id="KW-1133">Transmembrane helix</keyword>
<feature type="transmembrane region" description="Helical" evidence="1">
    <location>
        <begin position="60"/>
        <end position="83"/>
    </location>
</feature>
<reference evidence="3 4" key="1">
    <citation type="submission" date="2019-10" db="EMBL/GenBank/DDBJ databases">
        <title>Alkaliphilus serpentinus sp. nov. and Alkaliphilus pronyensis sp. nov., two novel anaerobic alkaliphilic species isolated from the serpentinized-hosted hydrothermal field of the Prony Bay (New Caledonia).</title>
        <authorList>
            <person name="Postec A."/>
        </authorList>
    </citation>
    <scope>NUCLEOTIDE SEQUENCE [LARGE SCALE GENOMIC DNA]</scope>
    <source>
        <strain evidence="3 4">LacV</strain>
    </source>
</reference>
<evidence type="ECO:0000313" key="4">
    <source>
        <dbReference type="Proteomes" id="UP000432715"/>
    </source>
</evidence>
<comment type="caution">
    <text evidence="3">The sequence shown here is derived from an EMBL/GenBank/DDBJ whole genome shotgun (WGS) entry which is preliminary data.</text>
</comment>
<feature type="transmembrane region" description="Helical" evidence="1">
    <location>
        <begin position="37"/>
        <end position="54"/>
    </location>
</feature>
<dbReference type="InterPro" id="IPR003675">
    <property type="entry name" value="Rce1/LyrA-like_dom"/>
</dbReference>
<sequence length="309" mass="35443">MLLIQIFILAMFITIAVYNLIKIILTKEPIISLKKQIIILLLTETLIIVFVWIIGIVDIWFYTVILPVVTVLFTIIVLLFNYLAKKTKSNNSMKSISLFTIFAIITTRFFANNTFYDNMSTDFFIFHLFAIIHNVLIINVVLAFLLNSGFTKDDLGINIKSNTNTKNLHKYALCFFIGLGIMIGDIVAISNIYNLNILEYIKNKPAGVLFFDFIFNFFKNGIPEELLFRGLIFFLFSKFFVKKLGEERGVFLSVLTTNIIFTIIHTNVPISYSFNILFLGIILNYIRIKSGNIFIPAILHAMFNAFTPS</sequence>
<feature type="transmembrane region" description="Helical" evidence="1">
    <location>
        <begin position="123"/>
        <end position="150"/>
    </location>
</feature>
<gene>
    <name evidence="3" type="ORF">F8154_02380</name>
</gene>
<proteinExistence type="predicted"/>
<keyword evidence="1" id="KW-0812">Transmembrane</keyword>
<dbReference type="RefSeq" id="WP_151859992.1">
    <property type="nucleotide sequence ID" value="NZ_WBZC01000008.1"/>
</dbReference>
<evidence type="ECO:0000313" key="3">
    <source>
        <dbReference type="EMBL" id="KAB3537847.1"/>
    </source>
</evidence>
<dbReference type="GO" id="GO:0006508">
    <property type="term" value="P:proteolysis"/>
    <property type="evidence" value="ECO:0007669"/>
    <property type="project" value="UniProtKB-KW"/>
</dbReference>
<feature type="transmembrane region" description="Helical" evidence="1">
    <location>
        <begin position="6"/>
        <end position="25"/>
    </location>
</feature>
<dbReference type="GO" id="GO:0004175">
    <property type="term" value="F:endopeptidase activity"/>
    <property type="evidence" value="ECO:0007669"/>
    <property type="project" value="UniProtKB-ARBA"/>
</dbReference>
<feature type="transmembrane region" description="Helical" evidence="1">
    <location>
        <begin position="95"/>
        <end position="111"/>
    </location>
</feature>
<keyword evidence="3" id="KW-0645">Protease</keyword>
<evidence type="ECO:0000256" key="1">
    <source>
        <dbReference type="SAM" id="Phobius"/>
    </source>
</evidence>
<organism evidence="3 4">
    <name type="scientific">Alkaliphilus pronyensis</name>
    <dbReference type="NCBI Taxonomy" id="1482732"/>
    <lineage>
        <taxon>Bacteria</taxon>
        <taxon>Bacillati</taxon>
        <taxon>Bacillota</taxon>
        <taxon>Clostridia</taxon>
        <taxon>Peptostreptococcales</taxon>
        <taxon>Natronincolaceae</taxon>
        <taxon>Alkaliphilus</taxon>
    </lineage>
</organism>
<dbReference type="AlphaFoldDB" id="A0A6I0FF68"/>
<accession>A0A6I0FF68</accession>
<dbReference type="Pfam" id="PF02517">
    <property type="entry name" value="Rce1-like"/>
    <property type="match status" value="1"/>
</dbReference>
<keyword evidence="3" id="KW-0482">Metalloprotease</keyword>
<evidence type="ECO:0000259" key="2">
    <source>
        <dbReference type="Pfam" id="PF02517"/>
    </source>
</evidence>
<feature type="transmembrane region" description="Helical" evidence="1">
    <location>
        <begin position="270"/>
        <end position="286"/>
    </location>
</feature>
<protein>
    <submittedName>
        <fullName evidence="3">CPBP family intramembrane metalloprotease</fullName>
    </submittedName>
</protein>
<keyword evidence="3" id="KW-0378">Hydrolase</keyword>
<name>A0A6I0FF68_9FIRM</name>
<dbReference type="GO" id="GO:0080120">
    <property type="term" value="P:CAAX-box protein maturation"/>
    <property type="evidence" value="ECO:0007669"/>
    <property type="project" value="UniProtKB-ARBA"/>
</dbReference>
<dbReference type="Proteomes" id="UP000432715">
    <property type="component" value="Unassembled WGS sequence"/>
</dbReference>
<dbReference type="EMBL" id="WBZC01000008">
    <property type="protein sequence ID" value="KAB3537847.1"/>
    <property type="molecule type" value="Genomic_DNA"/>
</dbReference>
<keyword evidence="4" id="KW-1185">Reference proteome</keyword>
<feature type="domain" description="CAAX prenyl protease 2/Lysostaphin resistance protein A-like" evidence="2">
    <location>
        <begin position="209"/>
        <end position="306"/>
    </location>
</feature>